<evidence type="ECO:0000313" key="2">
    <source>
        <dbReference type="Proteomes" id="UP001193501"/>
    </source>
</evidence>
<organism evidence="1 2">
    <name type="scientific">Stagnihabitans tardus</name>
    <dbReference type="NCBI Taxonomy" id="2699202"/>
    <lineage>
        <taxon>Bacteria</taxon>
        <taxon>Pseudomonadati</taxon>
        <taxon>Pseudomonadota</taxon>
        <taxon>Alphaproteobacteria</taxon>
        <taxon>Rhodobacterales</taxon>
        <taxon>Paracoccaceae</taxon>
        <taxon>Stagnihabitans</taxon>
    </lineage>
</organism>
<dbReference type="AlphaFoldDB" id="A0AAE4Y835"/>
<dbReference type="RefSeq" id="WP_168774384.1">
    <property type="nucleotide sequence ID" value="NZ_JAABNR010000006.1"/>
</dbReference>
<dbReference type="Proteomes" id="UP001193501">
    <property type="component" value="Unassembled WGS sequence"/>
</dbReference>
<reference evidence="1" key="1">
    <citation type="submission" date="2020-01" db="EMBL/GenBank/DDBJ databases">
        <authorList>
            <person name="Chen W.-M."/>
        </authorList>
    </citation>
    <scope>NUCLEOTIDE SEQUENCE</scope>
    <source>
        <strain evidence="1">CYK-10</strain>
    </source>
</reference>
<sequence length="72" mass="7760">MDNQENWTLALTAASVAEAEGFTETAKAFAEIAAMEMDVTALFDGPFNLDDISAPETVAPGPEPIFRSVRLR</sequence>
<name>A0AAE4Y835_9RHOB</name>
<gene>
    <name evidence="1" type="ORF">GV832_08320</name>
</gene>
<protein>
    <submittedName>
        <fullName evidence="1">Uncharacterized protein</fullName>
    </submittedName>
</protein>
<keyword evidence="2" id="KW-1185">Reference proteome</keyword>
<accession>A0AAE4Y835</accession>
<comment type="caution">
    <text evidence="1">The sequence shown here is derived from an EMBL/GenBank/DDBJ whole genome shotgun (WGS) entry which is preliminary data.</text>
</comment>
<evidence type="ECO:0000313" key="1">
    <source>
        <dbReference type="EMBL" id="NBZ87583.1"/>
    </source>
</evidence>
<proteinExistence type="predicted"/>
<dbReference type="EMBL" id="JAABNR010000006">
    <property type="protein sequence ID" value="NBZ87583.1"/>
    <property type="molecule type" value="Genomic_DNA"/>
</dbReference>